<proteinExistence type="predicted"/>
<name>C3YIA5_BRAFL</name>
<organism>
    <name type="scientific">Branchiostoma floridae</name>
    <name type="common">Florida lancelet</name>
    <name type="synonym">Amphioxus</name>
    <dbReference type="NCBI Taxonomy" id="7739"/>
    <lineage>
        <taxon>Eukaryota</taxon>
        <taxon>Metazoa</taxon>
        <taxon>Chordata</taxon>
        <taxon>Cephalochordata</taxon>
        <taxon>Leptocardii</taxon>
        <taxon>Amphioxiformes</taxon>
        <taxon>Branchiostomatidae</taxon>
        <taxon>Branchiostoma</taxon>
    </lineage>
</organism>
<protein>
    <submittedName>
        <fullName evidence="1">Uncharacterized protein</fullName>
    </submittedName>
</protein>
<sequence>MAEIVEKLLADVSEEGSHDHITLNTWFDKVMKALTVWLPLLVSGTLFLGEITEKPNRDTDENDDQSVGGQQPASIVDIEEVLMHAQHSSGGPSWGCRSSLQKTRSRKTVRQVMTKDWLKAMLALTIECPFCCSKIESVW</sequence>
<dbReference type="EMBL" id="GG666514">
    <property type="protein sequence ID" value="EEN60242.1"/>
    <property type="molecule type" value="Genomic_DNA"/>
</dbReference>
<evidence type="ECO:0000313" key="1">
    <source>
        <dbReference type="EMBL" id="EEN60242.1"/>
    </source>
</evidence>
<accession>C3YIA5</accession>
<dbReference type="InParanoid" id="C3YIA5"/>
<dbReference type="AlphaFoldDB" id="C3YIA5"/>
<reference evidence="1" key="1">
    <citation type="journal article" date="2008" name="Nature">
        <title>The amphioxus genome and the evolution of the chordate karyotype.</title>
        <authorList>
            <consortium name="US DOE Joint Genome Institute (JGI-PGF)"/>
            <person name="Putnam N.H."/>
            <person name="Butts T."/>
            <person name="Ferrier D.E.K."/>
            <person name="Furlong R.F."/>
            <person name="Hellsten U."/>
            <person name="Kawashima T."/>
            <person name="Robinson-Rechavi M."/>
            <person name="Shoguchi E."/>
            <person name="Terry A."/>
            <person name="Yu J.-K."/>
            <person name="Benito-Gutierrez E.L."/>
            <person name="Dubchak I."/>
            <person name="Garcia-Fernandez J."/>
            <person name="Gibson-Brown J.J."/>
            <person name="Grigoriev I.V."/>
            <person name="Horton A.C."/>
            <person name="de Jong P.J."/>
            <person name="Jurka J."/>
            <person name="Kapitonov V.V."/>
            <person name="Kohara Y."/>
            <person name="Kuroki Y."/>
            <person name="Lindquist E."/>
            <person name="Lucas S."/>
            <person name="Osoegawa K."/>
            <person name="Pennacchio L.A."/>
            <person name="Salamov A.A."/>
            <person name="Satou Y."/>
            <person name="Sauka-Spengler T."/>
            <person name="Schmutz J."/>
            <person name="Shin-I T."/>
            <person name="Toyoda A."/>
            <person name="Bronner-Fraser M."/>
            <person name="Fujiyama A."/>
            <person name="Holland L.Z."/>
            <person name="Holland P.W.H."/>
            <person name="Satoh N."/>
            <person name="Rokhsar D.S."/>
        </authorList>
    </citation>
    <scope>NUCLEOTIDE SEQUENCE [LARGE SCALE GENOMIC DNA]</scope>
    <source>
        <strain evidence="1">S238N-H82</strain>
        <tissue evidence="1">Testes</tissue>
    </source>
</reference>
<gene>
    <name evidence="1" type="ORF">BRAFLDRAFT_73430</name>
</gene>